<sequence length="506" mass="56179">MAQVRDQWTTRAGFILVAMGSAIGLGNIWRYPYTVYDNGGGAFLIPYFVALLTAGIPLLLLEYSLGHRYKGSAPLSYRRLSQKWEWLGWWQVFMSFFIVTYYIIIIGWALSFAYYSIGTQWGDDTNAFFFGSYLGVSDSFWNFGGLQWKVLLPVLLIWGFVYFVMRQKAHKGIERLNRILLPILIVMLVIITIRGITLEGATDGLNVLLTPDFSALLDHNVWIAAYGQVFFSLSVGFATMITYASYLAKDTDLSNSGFIAALSNAGFEFLAALGVFGALGYLALTTGNDIQEVVSSGIGLAFVVFPQIINTFPGFNDFFGLLFFGSLTFAGLTSAVSLLEPGVSALRDKFDLGRTKAVNIVCGVAAVVSILYTFGGGIRFLDVVDNFLNSYGLLFGALAMITAVAWTTNQLDNMQSHINNVSDVYIGAWWKICVKYVTPVMLLFMLVQNLMQNFMLDYEGYPIVGNLTLGWGAFFTTLLLGIITARMKWKANTEMLDLFRKMKEGA</sequence>
<feature type="transmembrane region" description="Helical" evidence="6">
    <location>
        <begin position="86"/>
        <end position="115"/>
    </location>
</feature>
<protein>
    <submittedName>
        <fullName evidence="7">NSS family neurotransmitter:Na+ symporter</fullName>
    </submittedName>
</protein>
<comment type="subcellular location">
    <subcellularLocation>
        <location evidence="1">Membrane</location>
        <topology evidence="1">Multi-pass membrane protein</topology>
    </subcellularLocation>
</comment>
<feature type="transmembrane region" description="Helical" evidence="6">
    <location>
        <begin position="360"/>
        <end position="381"/>
    </location>
</feature>
<feature type="transmembrane region" description="Helical" evidence="6">
    <location>
        <begin position="146"/>
        <end position="164"/>
    </location>
</feature>
<organism evidence="7 8">
    <name type="scientific">Desmospora profundinema</name>
    <dbReference type="NCBI Taxonomy" id="1571184"/>
    <lineage>
        <taxon>Bacteria</taxon>
        <taxon>Bacillati</taxon>
        <taxon>Bacillota</taxon>
        <taxon>Bacilli</taxon>
        <taxon>Bacillales</taxon>
        <taxon>Thermoactinomycetaceae</taxon>
        <taxon>Desmospora</taxon>
    </lineage>
</organism>
<evidence type="ECO:0000256" key="1">
    <source>
        <dbReference type="ARBA" id="ARBA00004141"/>
    </source>
</evidence>
<accession>A0ABU1IN66</accession>
<dbReference type="EMBL" id="JAVDQG010000004">
    <property type="protein sequence ID" value="MDR6226226.1"/>
    <property type="molecule type" value="Genomic_DNA"/>
</dbReference>
<dbReference type="PRINTS" id="PR00176">
    <property type="entry name" value="NANEUSMPORT"/>
</dbReference>
<feature type="transmembrane region" description="Helical" evidence="6">
    <location>
        <begin position="258"/>
        <end position="284"/>
    </location>
</feature>
<feature type="transmembrane region" description="Helical" evidence="6">
    <location>
        <begin position="463"/>
        <end position="485"/>
    </location>
</feature>
<feature type="transmembrane region" description="Helical" evidence="6">
    <location>
        <begin position="318"/>
        <end position="339"/>
    </location>
</feature>
<dbReference type="PANTHER" id="PTHR42948">
    <property type="entry name" value="TRANSPORTER"/>
    <property type="match status" value="1"/>
</dbReference>
<feature type="transmembrane region" description="Helical" evidence="6">
    <location>
        <begin position="43"/>
        <end position="65"/>
    </location>
</feature>
<dbReference type="NCBIfam" id="NF037979">
    <property type="entry name" value="Na_transp"/>
    <property type="match status" value="1"/>
</dbReference>
<evidence type="ECO:0000256" key="2">
    <source>
        <dbReference type="ARBA" id="ARBA00022448"/>
    </source>
</evidence>
<dbReference type="CDD" id="cd10334">
    <property type="entry name" value="SLC6sbd_u1"/>
    <property type="match status" value="1"/>
</dbReference>
<keyword evidence="5 6" id="KW-0472">Membrane</keyword>
<name>A0ABU1IN66_9BACL</name>
<gene>
    <name evidence="7" type="ORF">JOE21_002232</name>
</gene>
<feature type="transmembrane region" description="Helical" evidence="6">
    <location>
        <begin position="176"/>
        <end position="196"/>
    </location>
</feature>
<keyword evidence="3 6" id="KW-0812">Transmembrane</keyword>
<dbReference type="PANTHER" id="PTHR42948:SF1">
    <property type="entry name" value="TRANSPORTER"/>
    <property type="match status" value="1"/>
</dbReference>
<reference evidence="7 8" key="1">
    <citation type="submission" date="2023-07" db="EMBL/GenBank/DDBJ databases">
        <title>Genomic Encyclopedia of Type Strains, Phase IV (KMG-IV): sequencing the most valuable type-strain genomes for metagenomic binning, comparative biology and taxonomic classification.</title>
        <authorList>
            <person name="Goeker M."/>
        </authorList>
    </citation>
    <scope>NUCLEOTIDE SEQUENCE [LARGE SCALE GENOMIC DNA]</scope>
    <source>
        <strain evidence="7 8">DSM 45903</strain>
    </source>
</reference>
<keyword evidence="8" id="KW-1185">Reference proteome</keyword>
<feature type="transmembrane region" description="Helical" evidence="6">
    <location>
        <begin position="387"/>
        <end position="407"/>
    </location>
</feature>
<proteinExistence type="predicted"/>
<dbReference type="InterPro" id="IPR037272">
    <property type="entry name" value="SNS_sf"/>
</dbReference>
<dbReference type="Pfam" id="PF00209">
    <property type="entry name" value="SNF"/>
    <property type="match status" value="2"/>
</dbReference>
<dbReference type="PROSITE" id="PS50267">
    <property type="entry name" value="NA_NEUROTRAN_SYMP_3"/>
    <property type="match status" value="1"/>
</dbReference>
<dbReference type="SUPFAM" id="SSF161070">
    <property type="entry name" value="SNF-like"/>
    <property type="match status" value="1"/>
</dbReference>
<feature type="transmembrane region" description="Helical" evidence="6">
    <location>
        <begin position="12"/>
        <end position="31"/>
    </location>
</feature>
<evidence type="ECO:0000256" key="3">
    <source>
        <dbReference type="ARBA" id="ARBA00022692"/>
    </source>
</evidence>
<evidence type="ECO:0000256" key="4">
    <source>
        <dbReference type="ARBA" id="ARBA00022989"/>
    </source>
</evidence>
<keyword evidence="4 6" id="KW-1133">Transmembrane helix</keyword>
<dbReference type="RefSeq" id="WP_309865833.1">
    <property type="nucleotide sequence ID" value="NZ_JAVDQG010000004.1"/>
</dbReference>
<evidence type="ECO:0000313" key="8">
    <source>
        <dbReference type="Proteomes" id="UP001185012"/>
    </source>
</evidence>
<evidence type="ECO:0000256" key="6">
    <source>
        <dbReference type="SAM" id="Phobius"/>
    </source>
</evidence>
<comment type="caution">
    <text evidence="7">The sequence shown here is derived from an EMBL/GenBank/DDBJ whole genome shotgun (WGS) entry which is preliminary data.</text>
</comment>
<feature type="transmembrane region" description="Helical" evidence="6">
    <location>
        <begin position="221"/>
        <end position="246"/>
    </location>
</feature>
<feature type="transmembrane region" description="Helical" evidence="6">
    <location>
        <begin position="428"/>
        <end position="451"/>
    </location>
</feature>
<dbReference type="Proteomes" id="UP001185012">
    <property type="component" value="Unassembled WGS sequence"/>
</dbReference>
<dbReference type="InterPro" id="IPR000175">
    <property type="entry name" value="Na/ntran_symport"/>
</dbReference>
<evidence type="ECO:0000256" key="5">
    <source>
        <dbReference type="ARBA" id="ARBA00023136"/>
    </source>
</evidence>
<keyword evidence="2" id="KW-0813">Transport</keyword>
<evidence type="ECO:0000313" key="7">
    <source>
        <dbReference type="EMBL" id="MDR6226226.1"/>
    </source>
</evidence>